<name>A0A0P9KZC4_PSECA</name>
<evidence type="ECO:0000313" key="1">
    <source>
        <dbReference type="EMBL" id="KPW61987.1"/>
    </source>
</evidence>
<evidence type="ECO:0000313" key="4">
    <source>
        <dbReference type="Proteomes" id="UP000281372"/>
    </source>
</evidence>
<evidence type="ECO:0000313" key="3">
    <source>
        <dbReference type="Proteomes" id="UP000050564"/>
    </source>
</evidence>
<dbReference type="EMBL" id="RBOW01000011">
    <property type="protein sequence ID" value="RMN43100.1"/>
    <property type="molecule type" value="Genomic_DNA"/>
</dbReference>
<dbReference type="PATRIC" id="fig|86840.3.peg.5291"/>
<sequence>MKGPWQRFMSPGEAHDGWDSFSVEALSTRASQRSVSVAQLLVEGLIFKGD</sequence>
<dbReference type="Proteomes" id="UP000281372">
    <property type="component" value="Unassembled WGS sequence"/>
</dbReference>
<proteinExistence type="predicted"/>
<dbReference type="Proteomes" id="UP000050564">
    <property type="component" value="Unassembled WGS sequence"/>
</dbReference>
<reference evidence="1 3" key="1">
    <citation type="submission" date="2015-09" db="EMBL/GenBank/DDBJ databases">
        <title>Genome announcement of multiple Pseudomonas syringae strains.</title>
        <authorList>
            <person name="Thakur S."/>
            <person name="Wang P.W."/>
            <person name="Gong Y."/>
            <person name="Weir B.S."/>
            <person name="Guttman D.S."/>
        </authorList>
    </citation>
    <scope>NUCLEOTIDE SEQUENCE [LARGE SCALE GENOMIC DNA]</scope>
    <source>
        <strain evidence="1 3">ICMP2823</strain>
    </source>
</reference>
<gene>
    <name evidence="1" type="ORF">ALO81_03627</name>
    <name evidence="2" type="ORF">ALQ64_03649</name>
</gene>
<evidence type="ECO:0000313" key="2">
    <source>
        <dbReference type="EMBL" id="RMN43100.1"/>
    </source>
</evidence>
<organism evidence="1 3">
    <name type="scientific">Pseudomonas cannabina</name>
    <dbReference type="NCBI Taxonomy" id="86840"/>
    <lineage>
        <taxon>Bacteria</taxon>
        <taxon>Pseudomonadati</taxon>
        <taxon>Pseudomonadota</taxon>
        <taxon>Gammaproteobacteria</taxon>
        <taxon>Pseudomonadales</taxon>
        <taxon>Pseudomonadaceae</taxon>
        <taxon>Pseudomonas</taxon>
    </lineage>
</organism>
<comment type="caution">
    <text evidence="1">The sequence shown here is derived from an EMBL/GenBank/DDBJ whole genome shotgun (WGS) entry which is preliminary data.</text>
</comment>
<protein>
    <submittedName>
        <fullName evidence="1">Uncharacterized protein</fullName>
    </submittedName>
</protein>
<accession>A0A0P9KZC4</accession>
<dbReference type="AlphaFoldDB" id="A0A0P9KZC4"/>
<reference evidence="2 4" key="2">
    <citation type="submission" date="2018-08" db="EMBL/GenBank/DDBJ databases">
        <title>Recombination of ecologically and evolutionarily significant loci maintains genetic cohesion in the Pseudomonas syringae species complex.</title>
        <authorList>
            <person name="Dillon M."/>
            <person name="Thakur S."/>
            <person name="Almeida R.N.D."/>
            <person name="Weir B.S."/>
            <person name="Guttman D.S."/>
        </authorList>
    </citation>
    <scope>NUCLEOTIDE SEQUENCE [LARGE SCALE GENOMIC DNA]</scope>
    <source>
        <strain evidence="2 4">ICMP 2821</strain>
    </source>
</reference>
<dbReference type="EMBL" id="LJPX01000695">
    <property type="protein sequence ID" value="KPW61987.1"/>
    <property type="molecule type" value="Genomic_DNA"/>
</dbReference>